<feature type="region of interest" description="Disordered" evidence="1">
    <location>
        <begin position="34"/>
        <end position="79"/>
    </location>
</feature>
<dbReference type="Proteomes" id="UP001162156">
    <property type="component" value="Unassembled WGS sequence"/>
</dbReference>
<name>A0AAV8ZU28_9CUCU</name>
<evidence type="ECO:0000256" key="1">
    <source>
        <dbReference type="SAM" id="MobiDB-lite"/>
    </source>
</evidence>
<protein>
    <submittedName>
        <fullName evidence="2">Uncharacterized protein</fullName>
    </submittedName>
</protein>
<organism evidence="2 3">
    <name type="scientific">Rhamnusium bicolor</name>
    <dbReference type="NCBI Taxonomy" id="1586634"/>
    <lineage>
        <taxon>Eukaryota</taxon>
        <taxon>Metazoa</taxon>
        <taxon>Ecdysozoa</taxon>
        <taxon>Arthropoda</taxon>
        <taxon>Hexapoda</taxon>
        <taxon>Insecta</taxon>
        <taxon>Pterygota</taxon>
        <taxon>Neoptera</taxon>
        <taxon>Endopterygota</taxon>
        <taxon>Coleoptera</taxon>
        <taxon>Polyphaga</taxon>
        <taxon>Cucujiformia</taxon>
        <taxon>Chrysomeloidea</taxon>
        <taxon>Cerambycidae</taxon>
        <taxon>Lepturinae</taxon>
        <taxon>Rhagiini</taxon>
        <taxon>Rhamnusium</taxon>
    </lineage>
</organism>
<sequence>MFSEPEQIRKRKEEEDRIAAQNEFLNRSLRGSRKLQALESKPQGTINDAFAEDEGQESSRSATPAPGAEKELVHIAYGE</sequence>
<dbReference type="EMBL" id="JANEYF010000366">
    <property type="protein sequence ID" value="KAJ8970364.1"/>
    <property type="molecule type" value="Genomic_DNA"/>
</dbReference>
<gene>
    <name evidence="2" type="ORF">NQ314_001275</name>
</gene>
<evidence type="ECO:0000313" key="3">
    <source>
        <dbReference type="Proteomes" id="UP001162156"/>
    </source>
</evidence>
<comment type="caution">
    <text evidence="2">The sequence shown here is derived from an EMBL/GenBank/DDBJ whole genome shotgun (WGS) entry which is preliminary data.</text>
</comment>
<evidence type="ECO:0000313" key="2">
    <source>
        <dbReference type="EMBL" id="KAJ8970364.1"/>
    </source>
</evidence>
<dbReference type="AlphaFoldDB" id="A0AAV8ZU28"/>
<reference evidence="2" key="1">
    <citation type="journal article" date="2023" name="Insect Mol. Biol.">
        <title>Genome sequencing provides insights into the evolution of gene families encoding plant cell wall-degrading enzymes in longhorned beetles.</title>
        <authorList>
            <person name="Shin N.R."/>
            <person name="Okamura Y."/>
            <person name="Kirsch R."/>
            <person name="Pauchet Y."/>
        </authorList>
    </citation>
    <scope>NUCLEOTIDE SEQUENCE</scope>
    <source>
        <strain evidence="2">RBIC_L_NR</strain>
    </source>
</reference>
<accession>A0AAV8ZU28</accession>
<keyword evidence="3" id="KW-1185">Reference proteome</keyword>
<proteinExistence type="predicted"/>